<sequence>MSEKTARSHTAPSNRASTHSSIDRKVVFRSVVDNPFRVQWPVVPVNVQNAILARVLDMLQGVSEYYINREKDSRKRKLSHKGHNTGTFKKYKADSTDDAGMGGRPFGGAATSEGHPAGPEPTATAAESYILSATPPTVLEHLTVGINEVTKELEKVTRSLRQEVTAQNNVASAKSPSESTSRMVIICRADVDPPVLIDHIPHLVALCNSPRQGHDTSSMSTCNTWLVPLPKGAENSLAEAMGLRRVSVMLIDGDAPNFSAFTPLLESVPILNAPWLTLQVSDRPLSHVPTHIKQLRTTAPKDMKAAKEQRVRGRAAAKAAARERGA</sequence>
<organism evidence="2 3">
    <name type="scientific">Grifola frondosa</name>
    <name type="common">Maitake</name>
    <name type="synonym">Polyporus frondosus</name>
    <dbReference type="NCBI Taxonomy" id="5627"/>
    <lineage>
        <taxon>Eukaryota</taxon>
        <taxon>Fungi</taxon>
        <taxon>Dikarya</taxon>
        <taxon>Basidiomycota</taxon>
        <taxon>Agaricomycotina</taxon>
        <taxon>Agaricomycetes</taxon>
        <taxon>Polyporales</taxon>
        <taxon>Grifolaceae</taxon>
        <taxon>Grifola</taxon>
    </lineage>
</organism>
<dbReference type="EMBL" id="LUGG01000001">
    <property type="protein sequence ID" value="OBZ79504.1"/>
    <property type="molecule type" value="Genomic_DNA"/>
</dbReference>
<feature type="compositionally biased region" description="Basic and acidic residues" evidence="1">
    <location>
        <begin position="299"/>
        <end position="311"/>
    </location>
</feature>
<dbReference type="InterPro" id="IPR013241">
    <property type="entry name" value="RNase_P_Pop3"/>
</dbReference>
<evidence type="ECO:0000313" key="3">
    <source>
        <dbReference type="Proteomes" id="UP000092993"/>
    </source>
</evidence>
<dbReference type="OrthoDB" id="20109at2759"/>
<dbReference type="PANTHER" id="PTHR28272">
    <property type="entry name" value="RIBONUCLEASES P/MRP PROTEIN SUBUNIT POP3"/>
    <property type="match status" value="1"/>
</dbReference>
<dbReference type="GO" id="GO:0000172">
    <property type="term" value="C:ribonuclease MRP complex"/>
    <property type="evidence" value="ECO:0007669"/>
    <property type="project" value="TreeGrafter"/>
</dbReference>
<keyword evidence="3" id="KW-1185">Reference proteome</keyword>
<dbReference type="InterPro" id="IPR029064">
    <property type="entry name" value="Ribosomal_eL30-like_sf"/>
</dbReference>
<dbReference type="Proteomes" id="UP000092993">
    <property type="component" value="Unassembled WGS sequence"/>
</dbReference>
<feature type="region of interest" description="Disordered" evidence="1">
    <location>
        <begin position="299"/>
        <end position="326"/>
    </location>
</feature>
<dbReference type="GO" id="GO:0005829">
    <property type="term" value="C:cytosol"/>
    <property type="evidence" value="ECO:0007669"/>
    <property type="project" value="TreeGrafter"/>
</dbReference>
<dbReference type="GO" id="GO:0008033">
    <property type="term" value="P:tRNA processing"/>
    <property type="evidence" value="ECO:0007669"/>
    <property type="project" value="InterPro"/>
</dbReference>
<gene>
    <name evidence="2" type="ORF">A0H81_00807</name>
</gene>
<comment type="caution">
    <text evidence="2">The sequence shown here is derived from an EMBL/GenBank/DDBJ whole genome shotgun (WGS) entry which is preliminary data.</text>
</comment>
<dbReference type="GO" id="GO:0004526">
    <property type="term" value="F:ribonuclease P activity"/>
    <property type="evidence" value="ECO:0007669"/>
    <property type="project" value="TreeGrafter"/>
</dbReference>
<dbReference type="Gene3D" id="3.30.1330.30">
    <property type="match status" value="1"/>
</dbReference>
<feature type="region of interest" description="Disordered" evidence="1">
    <location>
        <begin position="1"/>
        <end position="21"/>
    </location>
</feature>
<dbReference type="GO" id="GO:0006364">
    <property type="term" value="P:rRNA processing"/>
    <property type="evidence" value="ECO:0007669"/>
    <property type="project" value="InterPro"/>
</dbReference>
<dbReference type="GO" id="GO:0005655">
    <property type="term" value="C:nucleolar ribonuclease P complex"/>
    <property type="evidence" value="ECO:0007669"/>
    <property type="project" value="TreeGrafter"/>
</dbReference>
<feature type="region of interest" description="Disordered" evidence="1">
    <location>
        <begin position="71"/>
        <end position="122"/>
    </location>
</feature>
<name>A0A1C7MWP3_GRIFR</name>
<evidence type="ECO:0000256" key="1">
    <source>
        <dbReference type="SAM" id="MobiDB-lite"/>
    </source>
</evidence>
<protein>
    <submittedName>
        <fullName evidence="2">Uncharacterized protein</fullName>
    </submittedName>
</protein>
<dbReference type="GO" id="GO:0034965">
    <property type="term" value="P:intronic box C/D snoRNA processing"/>
    <property type="evidence" value="ECO:0007669"/>
    <property type="project" value="TreeGrafter"/>
</dbReference>
<accession>A0A1C7MWP3</accession>
<dbReference type="Pfam" id="PF08228">
    <property type="entry name" value="RNase_P_pop3"/>
    <property type="match status" value="1"/>
</dbReference>
<feature type="compositionally biased region" description="Basic residues" evidence="1">
    <location>
        <begin position="74"/>
        <end position="83"/>
    </location>
</feature>
<dbReference type="STRING" id="5627.A0A1C7MWP3"/>
<dbReference type="GO" id="GO:0000171">
    <property type="term" value="F:ribonuclease MRP activity"/>
    <property type="evidence" value="ECO:0007669"/>
    <property type="project" value="TreeGrafter"/>
</dbReference>
<evidence type="ECO:0000313" key="2">
    <source>
        <dbReference type="EMBL" id="OBZ79504.1"/>
    </source>
</evidence>
<dbReference type="OMA" id="NPFRVQW"/>
<proteinExistence type="predicted"/>
<reference evidence="2 3" key="1">
    <citation type="submission" date="2016-03" db="EMBL/GenBank/DDBJ databases">
        <title>Whole genome sequencing of Grifola frondosa 9006-11.</title>
        <authorList>
            <person name="Min B."/>
            <person name="Park H."/>
            <person name="Kim J.-G."/>
            <person name="Cho H."/>
            <person name="Oh Y.-L."/>
            <person name="Kong W.-S."/>
            <person name="Choi I.-G."/>
        </authorList>
    </citation>
    <scope>NUCLEOTIDE SEQUENCE [LARGE SCALE GENOMIC DNA]</scope>
    <source>
        <strain evidence="2 3">9006-11</strain>
    </source>
</reference>
<dbReference type="PANTHER" id="PTHR28272:SF1">
    <property type="entry name" value="RIBONUCLEASES P_MRP PROTEIN SUBUNIT POP3"/>
    <property type="match status" value="1"/>
</dbReference>
<dbReference type="AlphaFoldDB" id="A0A1C7MWP3"/>
<feature type="compositionally biased region" description="Polar residues" evidence="1">
    <location>
        <begin position="8"/>
        <end position="20"/>
    </location>
</feature>